<keyword evidence="1" id="KW-0812">Transmembrane</keyword>
<dbReference type="RefSeq" id="WP_341691512.1">
    <property type="nucleotide sequence ID" value="NZ_JBBYHS010000007.1"/>
</dbReference>
<feature type="transmembrane region" description="Helical" evidence="1">
    <location>
        <begin position="31"/>
        <end position="51"/>
    </location>
</feature>
<protein>
    <submittedName>
        <fullName evidence="2">Uncharacterized protein</fullName>
    </submittedName>
</protein>
<keyword evidence="3" id="KW-1185">Reference proteome</keyword>
<reference evidence="2 3" key="1">
    <citation type="submission" date="2024-04" db="EMBL/GenBank/DDBJ databases">
        <title>Flavobacterium sp. DGU38 16S ribosomal RNA gene Genome sequencing and assembly.</title>
        <authorList>
            <person name="Park S."/>
        </authorList>
    </citation>
    <scope>NUCLEOTIDE SEQUENCE [LARGE SCALE GENOMIC DNA]</scope>
    <source>
        <strain evidence="2 3">DGU38</strain>
    </source>
</reference>
<evidence type="ECO:0000313" key="3">
    <source>
        <dbReference type="Proteomes" id="UP001485226"/>
    </source>
</evidence>
<proteinExistence type="predicted"/>
<gene>
    <name evidence="2" type="ORF">AAEO57_08365</name>
</gene>
<dbReference type="EMBL" id="JBBYHS010000007">
    <property type="protein sequence ID" value="MEL1253786.1"/>
    <property type="molecule type" value="Genomic_DNA"/>
</dbReference>
<comment type="caution">
    <text evidence="2">The sequence shown here is derived from an EMBL/GenBank/DDBJ whole genome shotgun (WGS) entry which is preliminary data.</text>
</comment>
<dbReference type="Proteomes" id="UP001485226">
    <property type="component" value="Unassembled WGS sequence"/>
</dbReference>
<organism evidence="2 3">
    <name type="scientific">Flavobacterium calami</name>
    <dbReference type="NCBI Taxonomy" id="3139144"/>
    <lineage>
        <taxon>Bacteria</taxon>
        <taxon>Pseudomonadati</taxon>
        <taxon>Bacteroidota</taxon>
        <taxon>Flavobacteriia</taxon>
        <taxon>Flavobacteriales</taxon>
        <taxon>Flavobacteriaceae</taxon>
        <taxon>Flavobacterium</taxon>
    </lineage>
</organism>
<sequence length="228" mass="26699">MNLSAFMNKNKLVLKNLIKDLNSICTSYKPLLETIGIIVGLYLIYLTYVSVEISNEQLKITQKQEYQKQLPIWQFEIDDSLSIAKLKPFSQDVKLEQATGYFPKNLFFKNSNKWEIDQPNFELHLTMFKAYAEQLIERNMVFKDSTVSVAMRNNFPIGIDLNYVQFGELKETQAIFAIQYSWVASSKYDIKIHLDGIKFTKYIYNNENLMDELEKISKDVYPNVKLPE</sequence>
<keyword evidence="1" id="KW-1133">Transmembrane helix</keyword>
<name>A0ABU9IMW7_9FLAO</name>
<evidence type="ECO:0000313" key="2">
    <source>
        <dbReference type="EMBL" id="MEL1253786.1"/>
    </source>
</evidence>
<keyword evidence="1" id="KW-0472">Membrane</keyword>
<accession>A0ABU9IMW7</accession>
<evidence type="ECO:0000256" key="1">
    <source>
        <dbReference type="SAM" id="Phobius"/>
    </source>
</evidence>